<dbReference type="Gene3D" id="3.40.50.150">
    <property type="entry name" value="Vaccinia Virus protein VP39"/>
    <property type="match status" value="1"/>
</dbReference>
<accession>A0A2S6GIA2</accession>
<keyword evidence="2" id="KW-0489">Methyltransferase</keyword>
<comment type="caution">
    <text evidence="2">The sequence shown here is derived from an EMBL/GenBank/DDBJ whole genome shotgun (WGS) entry which is preliminary data.</text>
</comment>
<protein>
    <submittedName>
        <fullName evidence="2">Putative RNA methylase family UPF0020</fullName>
    </submittedName>
</protein>
<dbReference type="InterPro" id="IPR000241">
    <property type="entry name" value="RlmKL-like_Mtase"/>
</dbReference>
<keyword evidence="2" id="KW-0808">Transferase</keyword>
<feature type="domain" description="Ribosomal RNA large subunit methyltransferase K/L-like methyltransferase" evidence="1">
    <location>
        <begin position="150"/>
        <end position="276"/>
    </location>
</feature>
<organism evidence="2 3">
    <name type="scientific">Actinokineospora auranticolor</name>
    <dbReference type="NCBI Taxonomy" id="155976"/>
    <lineage>
        <taxon>Bacteria</taxon>
        <taxon>Bacillati</taxon>
        <taxon>Actinomycetota</taxon>
        <taxon>Actinomycetes</taxon>
        <taxon>Pseudonocardiales</taxon>
        <taxon>Pseudonocardiaceae</taxon>
        <taxon>Actinokineospora</taxon>
    </lineage>
</organism>
<dbReference type="AlphaFoldDB" id="A0A2S6GIA2"/>
<evidence type="ECO:0000313" key="3">
    <source>
        <dbReference type="Proteomes" id="UP000239203"/>
    </source>
</evidence>
<sequence>MALTTANTPNREPMTTHVLLVRPALNRVYAESSVDLMAAELAVFSDRLLGGRVRDIAPVRLSGVPYLGFTCPDLGPDDAARLANLSSAYALFERRGDLLAPVELTPLDKFDDDLVTIQKYPGKTNEHFTKLLLNLAVVSSASAQDMLTRRLRVLDPMCGRGTTLNQALTYGYDTAGIDVDGKDFDAYAQFIQTWLKRKRVKHQADTTRVRRDGKVIARRFQASIGVTKESYKAGDALDLDYVNADTTEANRFHRAGTFDVIATDAPYGVQHGSRATGALHRGPLELIRAAIGGWVGLLRPGGALAISWNTNVVPRASLVDALAAANLEPLDEGPYLGFSHRVDQAIVRDIVVARKP</sequence>
<keyword evidence="3" id="KW-1185">Reference proteome</keyword>
<dbReference type="Pfam" id="PF01170">
    <property type="entry name" value="UPF0020"/>
    <property type="match status" value="1"/>
</dbReference>
<name>A0A2S6GIA2_9PSEU</name>
<dbReference type="GO" id="GO:0008168">
    <property type="term" value="F:methyltransferase activity"/>
    <property type="evidence" value="ECO:0007669"/>
    <property type="project" value="UniProtKB-KW"/>
</dbReference>
<dbReference type="EMBL" id="PTIX01000017">
    <property type="protein sequence ID" value="PPK64891.1"/>
    <property type="molecule type" value="Genomic_DNA"/>
</dbReference>
<gene>
    <name evidence="2" type="ORF">CLV40_117130</name>
</gene>
<dbReference type="InterPro" id="IPR029063">
    <property type="entry name" value="SAM-dependent_MTases_sf"/>
</dbReference>
<dbReference type="GO" id="GO:0032259">
    <property type="term" value="P:methylation"/>
    <property type="evidence" value="ECO:0007669"/>
    <property type="project" value="UniProtKB-KW"/>
</dbReference>
<proteinExistence type="predicted"/>
<dbReference type="SUPFAM" id="SSF53335">
    <property type="entry name" value="S-adenosyl-L-methionine-dependent methyltransferases"/>
    <property type="match status" value="1"/>
</dbReference>
<reference evidence="2 3" key="1">
    <citation type="submission" date="2018-02" db="EMBL/GenBank/DDBJ databases">
        <title>Genomic Encyclopedia of Archaeal and Bacterial Type Strains, Phase II (KMG-II): from individual species to whole genera.</title>
        <authorList>
            <person name="Goeker M."/>
        </authorList>
    </citation>
    <scope>NUCLEOTIDE SEQUENCE [LARGE SCALE GENOMIC DNA]</scope>
    <source>
        <strain evidence="2 3">YU 961-1</strain>
    </source>
</reference>
<evidence type="ECO:0000313" key="2">
    <source>
        <dbReference type="EMBL" id="PPK64891.1"/>
    </source>
</evidence>
<evidence type="ECO:0000259" key="1">
    <source>
        <dbReference type="Pfam" id="PF01170"/>
    </source>
</evidence>
<dbReference type="Proteomes" id="UP000239203">
    <property type="component" value="Unassembled WGS sequence"/>
</dbReference>